<proteinExistence type="predicted"/>
<organism evidence="1 2">
    <name type="scientific">Brachionus plicatilis</name>
    <name type="common">Marine rotifer</name>
    <name type="synonym">Brachionus muelleri</name>
    <dbReference type="NCBI Taxonomy" id="10195"/>
    <lineage>
        <taxon>Eukaryota</taxon>
        <taxon>Metazoa</taxon>
        <taxon>Spiralia</taxon>
        <taxon>Gnathifera</taxon>
        <taxon>Rotifera</taxon>
        <taxon>Eurotatoria</taxon>
        <taxon>Monogononta</taxon>
        <taxon>Pseudotrocha</taxon>
        <taxon>Ploima</taxon>
        <taxon>Brachionidae</taxon>
        <taxon>Brachionus</taxon>
    </lineage>
</organism>
<keyword evidence="2" id="KW-1185">Reference proteome</keyword>
<dbReference type="EMBL" id="REGN01006359">
    <property type="protein sequence ID" value="RNA09861.1"/>
    <property type="molecule type" value="Genomic_DNA"/>
</dbReference>
<reference evidence="1 2" key="1">
    <citation type="journal article" date="2018" name="Sci. Rep.">
        <title>Genomic signatures of local adaptation to the degree of environmental predictability in rotifers.</title>
        <authorList>
            <person name="Franch-Gras L."/>
            <person name="Hahn C."/>
            <person name="Garcia-Roger E.M."/>
            <person name="Carmona M.J."/>
            <person name="Serra M."/>
            <person name="Gomez A."/>
        </authorList>
    </citation>
    <scope>NUCLEOTIDE SEQUENCE [LARGE SCALE GENOMIC DNA]</scope>
    <source>
        <strain evidence="1">HYR1</strain>
    </source>
</reference>
<dbReference type="AlphaFoldDB" id="A0A3M7QFN8"/>
<accession>A0A3M7QFN8</accession>
<dbReference type="Proteomes" id="UP000276133">
    <property type="component" value="Unassembled WGS sequence"/>
</dbReference>
<evidence type="ECO:0000313" key="1">
    <source>
        <dbReference type="EMBL" id="RNA09861.1"/>
    </source>
</evidence>
<evidence type="ECO:0000313" key="2">
    <source>
        <dbReference type="Proteomes" id="UP000276133"/>
    </source>
</evidence>
<protein>
    <submittedName>
        <fullName evidence="1">Uncharacterized protein</fullName>
    </submittedName>
</protein>
<name>A0A3M7QFN8_BRAPC</name>
<sequence>MFFLFLQELLDFIEEVSEIEELCLESLPTYHRLEGKGLENYAIVPMEIRMEYLKDNHCFSSSKPMVDWNVTG</sequence>
<comment type="caution">
    <text evidence="1">The sequence shown here is derived from an EMBL/GenBank/DDBJ whole genome shotgun (WGS) entry which is preliminary data.</text>
</comment>
<gene>
    <name evidence="1" type="ORF">BpHYR1_017388</name>
</gene>